<accession>A0ABV2MPZ2</accession>
<dbReference type="RefSeq" id="WP_259664551.1">
    <property type="nucleotide sequence ID" value="NZ_CP071605.1"/>
</dbReference>
<gene>
    <name evidence="1" type="ORF">ABID08_004988</name>
</gene>
<reference evidence="1 2" key="1">
    <citation type="submission" date="2024-06" db="EMBL/GenBank/DDBJ databases">
        <title>Genomic Encyclopedia of Type Strains, Phase IV (KMG-IV): sequencing the most valuable type-strain genomes for metagenomic binning, comparative biology and taxonomic classification.</title>
        <authorList>
            <person name="Goeker M."/>
        </authorList>
    </citation>
    <scope>NUCLEOTIDE SEQUENCE [LARGE SCALE GENOMIC DNA]</scope>
    <source>
        <strain evidence="1 2">DSM 29288</strain>
    </source>
</reference>
<dbReference type="Proteomes" id="UP001549077">
    <property type="component" value="Unassembled WGS sequence"/>
</dbReference>
<organism evidence="1 2">
    <name type="scientific">Rhizobium binae</name>
    <dbReference type="NCBI Taxonomy" id="1138190"/>
    <lineage>
        <taxon>Bacteria</taxon>
        <taxon>Pseudomonadati</taxon>
        <taxon>Pseudomonadota</taxon>
        <taxon>Alphaproteobacteria</taxon>
        <taxon>Hyphomicrobiales</taxon>
        <taxon>Rhizobiaceae</taxon>
        <taxon>Rhizobium/Agrobacterium group</taxon>
        <taxon>Rhizobium</taxon>
    </lineage>
</organism>
<protein>
    <submittedName>
        <fullName evidence="1">Uncharacterized protein</fullName>
    </submittedName>
</protein>
<proteinExistence type="predicted"/>
<sequence length="42" mass="4288">MARTVFLAATFAVYVVVMFTLASIPGVGSLETADAANAAIIN</sequence>
<comment type="caution">
    <text evidence="1">The sequence shown here is derived from an EMBL/GenBank/DDBJ whole genome shotgun (WGS) entry which is preliminary data.</text>
</comment>
<dbReference type="GeneID" id="91153229"/>
<evidence type="ECO:0000313" key="2">
    <source>
        <dbReference type="Proteomes" id="UP001549077"/>
    </source>
</evidence>
<evidence type="ECO:0000313" key="1">
    <source>
        <dbReference type="EMBL" id="MET3757607.1"/>
    </source>
</evidence>
<name>A0ABV2MPZ2_9HYPH</name>
<keyword evidence="2" id="KW-1185">Reference proteome</keyword>
<dbReference type="EMBL" id="JBEPMY010000019">
    <property type="protein sequence ID" value="MET3757607.1"/>
    <property type="molecule type" value="Genomic_DNA"/>
</dbReference>